<dbReference type="EMBL" id="VFSY01000026">
    <property type="protein sequence ID" value="TPI01511.1"/>
    <property type="molecule type" value="Genomic_DNA"/>
</dbReference>
<keyword evidence="1" id="KW-0472">Membrane</keyword>
<evidence type="ECO:0000313" key="3">
    <source>
        <dbReference type="Proteomes" id="UP000317904"/>
    </source>
</evidence>
<name>A0A502M1N9_9MOLU</name>
<organism evidence="2 3">
    <name type="scientific">Mycoplasma struthionis</name>
    <dbReference type="NCBI Taxonomy" id="538220"/>
    <lineage>
        <taxon>Bacteria</taxon>
        <taxon>Bacillati</taxon>
        <taxon>Mycoplasmatota</taxon>
        <taxon>Mollicutes</taxon>
        <taxon>Mycoplasmataceae</taxon>
        <taxon>Mycoplasma</taxon>
    </lineage>
</organism>
<comment type="caution">
    <text evidence="2">The sequence shown here is derived from an EMBL/GenBank/DDBJ whole genome shotgun (WGS) entry which is preliminary data.</text>
</comment>
<evidence type="ECO:0000313" key="2">
    <source>
        <dbReference type="EMBL" id="TPI01511.1"/>
    </source>
</evidence>
<reference evidence="2 3" key="1">
    <citation type="submission" date="2019-06" db="EMBL/GenBank/DDBJ databases">
        <title>A comparative genomics study of ostrich specific Mycoplasmas.</title>
        <authorList>
            <person name="Botes A."/>
            <person name="Nel T."/>
        </authorList>
    </citation>
    <scope>NUCLEOTIDE SEQUENCE [LARGE SCALE GENOMIC DNA]</scope>
    <source>
        <strain evidence="2 3">Ms01</strain>
    </source>
</reference>
<evidence type="ECO:0000256" key="1">
    <source>
        <dbReference type="SAM" id="Phobius"/>
    </source>
</evidence>
<keyword evidence="1" id="KW-0812">Transmembrane</keyword>
<accession>A0A502M1N9</accession>
<dbReference type="Proteomes" id="UP000317904">
    <property type="component" value="Unassembled WGS sequence"/>
</dbReference>
<feature type="transmembrane region" description="Helical" evidence="1">
    <location>
        <begin position="65"/>
        <end position="85"/>
    </location>
</feature>
<sequence length="166" mass="20205">MFKNFLKIKIKTINIFLLNTFVFIVLNLNIIYNLTFILSFGITFNIFLLNNIFKKLKNNFLKEIILSILIFLIANSYILIFQNYINILGLFFQFLFLPILFFSYLYIGLFFYFEKALDLYFLILKIIIFELKKLTIEISIVSSYYYFFWINFILIFLNYLLTNHFH</sequence>
<feature type="transmembrane region" description="Helical" evidence="1">
    <location>
        <begin position="91"/>
        <end position="113"/>
    </location>
</feature>
<keyword evidence="1" id="KW-1133">Transmembrane helix</keyword>
<feature type="transmembrane region" description="Helical" evidence="1">
    <location>
        <begin position="134"/>
        <end position="161"/>
    </location>
</feature>
<feature type="transmembrane region" description="Helical" evidence="1">
    <location>
        <begin position="36"/>
        <end position="53"/>
    </location>
</feature>
<gene>
    <name evidence="2" type="ORF">FJM01_02500</name>
</gene>
<protein>
    <submittedName>
        <fullName evidence="2">Uncharacterized protein</fullName>
    </submittedName>
</protein>
<proteinExistence type="predicted"/>
<feature type="transmembrane region" description="Helical" evidence="1">
    <location>
        <begin position="12"/>
        <end position="30"/>
    </location>
</feature>
<dbReference type="AlphaFoldDB" id="A0A502M1N9"/>